<dbReference type="PRINTS" id="PR00069">
    <property type="entry name" value="ALDKETRDTASE"/>
</dbReference>
<evidence type="ECO:0000256" key="3">
    <source>
        <dbReference type="ARBA" id="ARBA00023002"/>
    </source>
</evidence>
<dbReference type="PANTHER" id="PTHR43827">
    <property type="entry name" value="2,5-DIKETO-D-GLUCONIC ACID REDUCTASE"/>
    <property type="match status" value="1"/>
</dbReference>
<comment type="similarity">
    <text evidence="1">Belongs to the aldo/keto reductase family.</text>
</comment>
<evidence type="ECO:0000313" key="6">
    <source>
        <dbReference type="Proteomes" id="UP001470230"/>
    </source>
</evidence>
<dbReference type="Proteomes" id="UP001470230">
    <property type="component" value="Unassembled WGS sequence"/>
</dbReference>
<dbReference type="Gene3D" id="3.20.20.100">
    <property type="entry name" value="NADP-dependent oxidoreductase domain"/>
    <property type="match status" value="1"/>
</dbReference>
<proteinExistence type="inferred from homology"/>
<dbReference type="InterPro" id="IPR036812">
    <property type="entry name" value="NAD(P)_OxRdtase_dom_sf"/>
</dbReference>
<dbReference type="InterPro" id="IPR020471">
    <property type="entry name" value="AKR"/>
</dbReference>
<keyword evidence="2" id="KW-0521">NADP</keyword>
<accession>A0ABR2L242</accession>
<dbReference type="InterPro" id="IPR023210">
    <property type="entry name" value="NADP_OxRdtase_dom"/>
</dbReference>
<dbReference type="CDD" id="cd19133">
    <property type="entry name" value="AKR_AKR5F1"/>
    <property type="match status" value="1"/>
</dbReference>
<evidence type="ECO:0000256" key="1">
    <source>
        <dbReference type="ARBA" id="ARBA00007905"/>
    </source>
</evidence>
<dbReference type="PROSITE" id="PS00798">
    <property type="entry name" value="ALDOKETO_REDUCTASE_1"/>
    <property type="match status" value="1"/>
</dbReference>
<dbReference type="EMBL" id="JAPFFF010000002">
    <property type="protein sequence ID" value="KAK8896792.1"/>
    <property type="molecule type" value="Genomic_DNA"/>
</dbReference>
<evidence type="ECO:0000256" key="2">
    <source>
        <dbReference type="ARBA" id="ARBA00022857"/>
    </source>
</evidence>
<evidence type="ECO:0000259" key="4">
    <source>
        <dbReference type="Pfam" id="PF00248"/>
    </source>
</evidence>
<dbReference type="SUPFAM" id="SSF51430">
    <property type="entry name" value="NAD(P)-linked oxidoreductase"/>
    <property type="match status" value="1"/>
</dbReference>
<comment type="caution">
    <text evidence="5">The sequence shown here is derived from an EMBL/GenBank/DDBJ whole genome shotgun (WGS) entry which is preliminary data.</text>
</comment>
<keyword evidence="3" id="KW-0560">Oxidoreductase</keyword>
<gene>
    <name evidence="5" type="ORF">M9Y10_014712</name>
</gene>
<dbReference type="InterPro" id="IPR018170">
    <property type="entry name" value="Aldo/ket_reductase_CS"/>
</dbReference>
<dbReference type="Pfam" id="PF00248">
    <property type="entry name" value="Aldo_ket_red"/>
    <property type="match status" value="1"/>
</dbReference>
<dbReference type="PANTHER" id="PTHR43827:SF3">
    <property type="entry name" value="NADP-DEPENDENT OXIDOREDUCTASE DOMAIN-CONTAINING PROTEIN"/>
    <property type="match status" value="1"/>
</dbReference>
<keyword evidence="6" id="KW-1185">Reference proteome</keyword>
<reference evidence="5 6" key="1">
    <citation type="submission" date="2024-04" db="EMBL/GenBank/DDBJ databases">
        <title>Tritrichomonas musculus Genome.</title>
        <authorList>
            <person name="Alves-Ferreira E."/>
            <person name="Grigg M."/>
            <person name="Lorenzi H."/>
            <person name="Galac M."/>
        </authorList>
    </citation>
    <scope>NUCLEOTIDE SEQUENCE [LARGE SCALE GENOMIC DNA]</scope>
    <source>
        <strain evidence="5 6">EAF2021</strain>
    </source>
</reference>
<dbReference type="PIRSF" id="PIRSF000097">
    <property type="entry name" value="AKR"/>
    <property type="match status" value="1"/>
</dbReference>
<feature type="domain" description="NADP-dependent oxidoreductase" evidence="4">
    <location>
        <begin position="24"/>
        <end position="253"/>
    </location>
</feature>
<sequence>MQFVTLSNGIKMPQLGYGVYQVSQEECILEALKVGYRHFDTAQCYLNEELVGNAIAKSGIPRNEIFITGKVWTSHFGYEETKKSVIESLRKLKTDYIDLMLLHQAFSDYYGAWRALEELYDQGKLKAIGVSNFYPDRLIDLCSFNRIQPMVNQIELHPYYQRKEDQKWMQKYNVQIEGWSPFGEGLCDFFTNPTLAQIGKKYNKSIAQVILRWQLQRGIVVIPKSSNLQHIKENFEVFDFQLSEEDMNIIAGMDKGKTAFASQQEPETVERVVKQVKDKLFD</sequence>
<protein>
    <recommendedName>
        <fullName evidence="4">NADP-dependent oxidoreductase domain-containing protein</fullName>
    </recommendedName>
</protein>
<organism evidence="5 6">
    <name type="scientific">Tritrichomonas musculus</name>
    <dbReference type="NCBI Taxonomy" id="1915356"/>
    <lineage>
        <taxon>Eukaryota</taxon>
        <taxon>Metamonada</taxon>
        <taxon>Parabasalia</taxon>
        <taxon>Tritrichomonadida</taxon>
        <taxon>Tritrichomonadidae</taxon>
        <taxon>Tritrichomonas</taxon>
    </lineage>
</organism>
<evidence type="ECO:0000313" key="5">
    <source>
        <dbReference type="EMBL" id="KAK8896792.1"/>
    </source>
</evidence>
<name>A0ABR2L242_9EUKA</name>